<dbReference type="RefSeq" id="WP_131554468.1">
    <property type="nucleotide sequence ID" value="NZ_SJSK01000004.1"/>
</dbReference>
<comment type="caution">
    <text evidence="2">The sequence shown here is derived from an EMBL/GenBank/DDBJ whole genome shotgun (WGS) entry which is preliminary data.</text>
</comment>
<proteinExistence type="predicted"/>
<organism evidence="2 3">
    <name type="scientific">Pedobacter frigiditerrae</name>
    <dbReference type="NCBI Taxonomy" id="2530452"/>
    <lineage>
        <taxon>Bacteria</taxon>
        <taxon>Pseudomonadati</taxon>
        <taxon>Bacteroidota</taxon>
        <taxon>Sphingobacteriia</taxon>
        <taxon>Sphingobacteriales</taxon>
        <taxon>Sphingobacteriaceae</taxon>
        <taxon>Pedobacter</taxon>
    </lineage>
</organism>
<keyword evidence="1" id="KW-1133">Transmembrane helix</keyword>
<name>A0A4R0MRC5_9SPHI</name>
<reference evidence="2 3" key="1">
    <citation type="submission" date="2019-02" db="EMBL/GenBank/DDBJ databases">
        <title>Pedobacter sp. RP-1-13 sp. nov., isolated from Arctic soil.</title>
        <authorList>
            <person name="Dahal R.H."/>
        </authorList>
    </citation>
    <scope>NUCLEOTIDE SEQUENCE [LARGE SCALE GENOMIC DNA]</scope>
    <source>
        <strain evidence="2 3">RP-1-13</strain>
    </source>
</reference>
<accession>A0A4R0MRC5</accession>
<dbReference type="AlphaFoldDB" id="A0A4R0MRC5"/>
<evidence type="ECO:0000313" key="3">
    <source>
        <dbReference type="Proteomes" id="UP000292884"/>
    </source>
</evidence>
<dbReference type="Proteomes" id="UP000292884">
    <property type="component" value="Unassembled WGS sequence"/>
</dbReference>
<keyword evidence="3" id="KW-1185">Reference proteome</keyword>
<feature type="transmembrane region" description="Helical" evidence="1">
    <location>
        <begin position="70"/>
        <end position="90"/>
    </location>
</feature>
<gene>
    <name evidence="2" type="ORF">EZ428_17470</name>
</gene>
<evidence type="ECO:0000313" key="2">
    <source>
        <dbReference type="EMBL" id="TCC89481.1"/>
    </source>
</evidence>
<dbReference type="OrthoDB" id="1374237at2"/>
<protein>
    <submittedName>
        <fullName evidence="2">Uncharacterized protein</fullName>
    </submittedName>
</protein>
<sequence length="118" mass="13447">MTEENSMLSQEELRKKAYLEGLKLSKSGMDREIIYARLEKQGIPEEIIENVIQNLFIQQKKEKIDHLTPFYNVALFRIGIGLAAAAIFYLISPNQFYIPIGLIGGGILSAFLIKRNMK</sequence>
<evidence type="ECO:0000256" key="1">
    <source>
        <dbReference type="SAM" id="Phobius"/>
    </source>
</evidence>
<feature type="transmembrane region" description="Helical" evidence="1">
    <location>
        <begin position="96"/>
        <end position="113"/>
    </location>
</feature>
<keyword evidence="1" id="KW-0812">Transmembrane</keyword>
<dbReference type="EMBL" id="SJSK01000004">
    <property type="protein sequence ID" value="TCC89481.1"/>
    <property type="molecule type" value="Genomic_DNA"/>
</dbReference>
<keyword evidence="1" id="KW-0472">Membrane</keyword>